<accession>C7TY54</accession>
<dbReference type="EMBL" id="FN327081">
    <property type="protein sequence ID" value="CAX82805.1"/>
    <property type="molecule type" value="mRNA"/>
</dbReference>
<evidence type="ECO:0000256" key="1">
    <source>
        <dbReference type="SAM" id="SignalP"/>
    </source>
</evidence>
<reference evidence="2" key="2">
    <citation type="submission" date="2009-03" db="EMBL/GenBank/DDBJ databases">
        <authorList>
            <person name="Gang L."/>
        </authorList>
    </citation>
    <scope>NUCLEOTIDE SEQUENCE</scope>
    <source>
        <strain evidence="2">Anhui</strain>
    </source>
</reference>
<proteinExistence type="evidence at transcript level"/>
<protein>
    <submittedName>
        <fullName evidence="2">Hypotheticial protein</fullName>
    </submittedName>
</protein>
<name>C7TY54_SCHJA</name>
<reference evidence="2" key="1">
    <citation type="journal article" date="2009" name="Nature">
        <title>The Schistosoma japonicum genome reveals features of host-parasite interplay.</title>
        <authorList>
            <person name="Liu F."/>
            <person name="Zhou Y."/>
            <person name="Wang Z.Q."/>
            <person name="Lu G."/>
            <person name="Zheng H."/>
            <person name="Brindley P.J."/>
            <person name="McManus D.P."/>
            <person name="Blair D."/>
            <person name="Zhang Q.H."/>
            <person name="Zhong Y."/>
            <person name="Wang S."/>
            <person name="Han Z.G."/>
            <person name="Chen Z."/>
        </authorList>
    </citation>
    <scope>NUCLEOTIDE SEQUENCE</scope>
    <source>
        <strain evidence="2">Anhui</strain>
    </source>
</reference>
<dbReference type="EMBL" id="FN327151">
    <property type="protein sequence ID" value="CAX82875.1"/>
    <property type="molecule type" value="mRNA"/>
</dbReference>
<evidence type="ECO:0000313" key="2">
    <source>
        <dbReference type="EMBL" id="CAX82530.1"/>
    </source>
</evidence>
<dbReference type="EMBL" id="FN326806">
    <property type="protein sequence ID" value="CAX82530.1"/>
    <property type="molecule type" value="mRNA"/>
</dbReference>
<organism evidence="2">
    <name type="scientific">Schistosoma japonicum</name>
    <name type="common">Blood fluke</name>
    <dbReference type="NCBI Taxonomy" id="6182"/>
    <lineage>
        <taxon>Eukaryota</taxon>
        <taxon>Metazoa</taxon>
        <taxon>Spiralia</taxon>
        <taxon>Lophotrochozoa</taxon>
        <taxon>Platyhelminthes</taxon>
        <taxon>Trematoda</taxon>
        <taxon>Digenea</taxon>
        <taxon>Strigeidida</taxon>
        <taxon>Schistosomatoidea</taxon>
        <taxon>Schistosomatidae</taxon>
        <taxon>Schistosoma</taxon>
    </lineage>
</organism>
<keyword evidence="1" id="KW-0732">Signal</keyword>
<dbReference type="AlphaFoldDB" id="C7TY54"/>
<feature type="chain" id="PRO_5010961393" evidence="1">
    <location>
        <begin position="28"/>
        <end position="92"/>
    </location>
</feature>
<feature type="signal peptide" evidence="1">
    <location>
        <begin position="1"/>
        <end position="27"/>
    </location>
</feature>
<sequence>MKSLCATYSAILIVIQLLVSFLNCSMGADWSITCNSNSSGIMCCDNDPKDNICCKEKSCRDPKFTANAAYFVELFKRQRRMTDRLKEAIRTI</sequence>
<dbReference type="EMBL" id="FN327015">
    <property type="protein sequence ID" value="CAX82739.1"/>
    <property type="molecule type" value="mRNA"/>
</dbReference>